<organism evidence="4 5">
    <name type="scientific">Methanothermobacter tenebrarum</name>
    <dbReference type="NCBI Taxonomy" id="680118"/>
    <lineage>
        <taxon>Archaea</taxon>
        <taxon>Methanobacteriati</taxon>
        <taxon>Methanobacteriota</taxon>
        <taxon>Methanomada group</taxon>
        <taxon>Methanobacteria</taxon>
        <taxon>Methanobacteriales</taxon>
        <taxon>Methanobacteriaceae</taxon>
        <taxon>Methanothermobacter</taxon>
    </lineage>
</organism>
<keyword evidence="2" id="KW-0456">Lyase</keyword>
<accession>A0ABM7YEI7</accession>
<dbReference type="Proteomes" id="UP000831817">
    <property type="component" value="Chromosome"/>
</dbReference>
<dbReference type="RefSeq" id="WP_248564098.1">
    <property type="nucleotide sequence ID" value="NZ_AP025698.1"/>
</dbReference>
<gene>
    <name evidence="4" type="ORF">MTTB_11480</name>
</gene>
<dbReference type="InterPro" id="IPR004647">
    <property type="entry name" value="Fe-S_hydro-lyase_TtdB-typ_cat"/>
</dbReference>
<evidence type="ECO:0000256" key="2">
    <source>
        <dbReference type="ARBA" id="ARBA00023239"/>
    </source>
</evidence>
<evidence type="ECO:0000256" key="1">
    <source>
        <dbReference type="ARBA" id="ARBA00008876"/>
    </source>
</evidence>
<dbReference type="EMBL" id="AP025698">
    <property type="protein sequence ID" value="BDH79769.1"/>
    <property type="molecule type" value="Genomic_DNA"/>
</dbReference>
<dbReference type="GeneID" id="71965673"/>
<reference evidence="4 5" key="1">
    <citation type="submission" date="2022-04" db="EMBL/GenBank/DDBJ databases">
        <title>Complete genome of Methanothermobacter tenebrarum strain RMAS.</title>
        <authorList>
            <person name="Nakamura K."/>
            <person name="Oshima K."/>
            <person name="Hattori M."/>
            <person name="Kamagata Y."/>
            <person name="Takamizawa K."/>
        </authorList>
    </citation>
    <scope>NUCLEOTIDE SEQUENCE [LARGE SCALE GENOMIC DNA]</scope>
    <source>
        <strain evidence="4 5">RMAS</strain>
    </source>
</reference>
<dbReference type="PANTHER" id="PTHR43351:SF2">
    <property type="entry name" value="L(+)-TARTRATE DEHYDRATASE SUBUNIT BETA-RELATED"/>
    <property type="match status" value="1"/>
</dbReference>
<dbReference type="Gene3D" id="3.20.130.10">
    <property type="entry name" value="Fe-S hydro-lyase, tartrate dehydratase beta-type, catalytic domain"/>
    <property type="match status" value="1"/>
</dbReference>
<feature type="domain" description="Fe-S hydro-lyase tartrate dehydratase beta-type catalytic" evidence="3">
    <location>
        <begin position="2"/>
        <end position="183"/>
    </location>
</feature>
<sequence>MEVKLKTPLSDEDVKGLRIGDIVYISGRIFTARDRAHEKMIREGAPYDLKGTVIFHAGPIIRQRGPLDGDIIEDPPVDLIVVGPTTSARMNPYQSRIISLGVKAIIGKGGMDKSVQDALTRECAVYLAAVGGCAALYAENVKRVRRVYWPSLGIPEAIWEFEVQDFGPLIVTMDSNGENLYEKVKC</sequence>
<keyword evidence="5" id="KW-1185">Reference proteome</keyword>
<dbReference type="PANTHER" id="PTHR43351">
    <property type="entry name" value="L(+)-TARTRATE DEHYDRATASE SUBUNIT BETA"/>
    <property type="match status" value="1"/>
</dbReference>
<protein>
    <submittedName>
        <fullName evidence="4">Fumarate hydratase</fullName>
    </submittedName>
</protein>
<name>A0ABM7YEI7_9EURY</name>
<dbReference type="NCBIfam" id="TIGR00723">
    <property type="entry name" value="ttdB_fumA_fumB"/>
    <property type="match status" value="1"/>
</dbReference>
<evidence type="ECO:0000259" key="3">
    <source>
        <dbReference type="Pfam" id="PF05683"/>
    </source>
</evidence>
<proteinExistence type="inferred from homology"/>
<dbReference type="SUPFAM" id="SSF117457">
    <property type="entry name" value="FumA C-terminal domain-like"/>
    <property type="match status" value="1"/>
</dbReference>
<evidence type="ECO:0000313" key="4">
    <source>
        <dbReference type="EMBL" id="BDH79769.1"/>
    </source>
</evidence>
<evidence type="ECO:0000313" key="5">
    <source>
        <dbReference type="Proteomes" id="UP000831817"/>
    </source>
</evidence>
<dbReference type="InterPro" id="IPR036660">
    <property type="entry name" value="Fe-S_hydroAse_TtdB_cat_sf"/>
</dbReference>
<comment type="similarity">
    <text evidence="1">Belongs to the class-I fumarase family.</text>
</comment>
<dbReference type="Pfam" id="PF05683">
    <property type="entry name" value="Fumerase_C"/>
    <property type="match status" value="1"/>
</dbReference>